<evidence type="ECO:0000256" key="1">
    <source>
        <dbReference type="SAM" id="MobiDB-lite"/>
    </source>
</evidence>
<evidence type="ECO:0000313" key="2">
    <source>
        <dbReference type="EMBL" id="GGU41565.1"/>
    </source>
</evidence>
<feature type="region of interest" description="Disordered" evidence="1">
    <location>
        <begin position="43"/>
        <end position="76"/>
    </location>
</feature>
<evidence type="ECO:0000313" key="3">
    <source>
        <dbReference type="Proteomes" id="UP000654471"/>
    </source>
</evidence>
<dbReference type="Proteomes" id="UP000654471">
    <property type="component" value="Unassembled WGS sequence"/>
</dbReference>
<proteinExistence type="predicted"/>
<organism evidence="2 3">
    <name type="scientific">Streptomyces albospinus</name>
    <dbReference type="NCBI Taxonomy" id="285515"/>
    <lineage>
        <taxon>Bacteria</taxon>
        <taxon>Bacillati</taxon>
        <taxon>Actinomycetota</taxon>
        <taxon>Actinomycetes</taxon>
        <taxon>Kitasatosporales</taxon>
        <taxon>Streptomycetaceae</taxon>
        <taxon>Streptomyces</taxon>
    </lineage>
</organism>
<protein>
    <submittedName>
        <fullName evidence="2">Uncharacterized protein</fullName>
    </submittedName>
</protein>
<dbReference type="EMBL" id="BMRP01000001">
    <property type="protein sequence ID" value="GGU41565.1"/>
    <property type="molecule type" value="Genomic_DNA"/>
</dbReference>
<keyword evidence="3" id="KW-1185">Reference proteome</keyword>
<reference evidence="3" key="1">
    <citation type="journal article" date="2019" name="Int. J. Syst. Evol. Microbiol.">
        <title>The Global Catalogue of Microorganisms (GCM) 10K type strain sequencing project: providing services to taxonomists for standard genome sequencing and annotation.</title>
        <authorList>
            <consortium name="The Broad Institute Genomics Platform"/>
            <consortium name="The Broad Institute Genome Sequencing Center for Infectious Disease"/>
            <person name="Wu L."/>
            <person name="Ma J."/>
        </authorList>
    </citation>
    <scope>NUCLEOTIDE SEQUENCE [LARGE SCALE GENOMIC DNA]</scope>
    <source>
        <strain evidence="3">JCM 3399</strain>
    </source>
</reference>
<name>A0ABQ2ULX3_9ACTN</name>
<comment type="caution">
    <text evidence="2">The sequence shown here is derived from an EMBL/GenBank/DDBJ whole genome shotgun (WGS) entry which is preliminary data.</text>
</comment>
<accession>A0ABQ2ULX3</accession>
<sequence>MTESDSPGRKAQHANVAWTLDPAPVPRWDAGCRSRVSPVWIERKGGRPAPSGGVVSKLADPSGSEESPLGQGAWTF</sequence>
<gene>
    <name evidence="2" type="ORF">GCM10010211_00690</name>
</gene>